<feature type="transmembrane region" description="Helical" evidence="6">
    <location>
        <begin position="43"/>
        <end position="62"/>
    </location>
</feature>
<evidence type="ECO:0000256" key="1">
    <source>
        <dbReference type="ARBA" id="ARBA00004651"/>
    </source>
</evidence>
<keyword evidence="3 6" id="KW-0812">Transmembrane</keyword>
<evidence type="ECO:0000256" key="5">
    <source>
        <dbReference type="ARBA" id="ARBA00023136"/>
    </source>
</evidence>
<sequence length="124" mass="13793">MSFWESLWLVIYGFFFIMYLIVMFQIVVDIFRDSGLKGWAKALWILALLVVPVLSALIYLIARGGGMNKRQYAAVEQSREATEEYIRSVAGNDPAKQIADAKALLDSGAITADEFAQLKAKALA</sequence>
<reference evidence="9 10" key="1">
    <citation type="submission" date="2021-07" db="EMBL/GenBank/DDBJ databases">
        <title>complete genome sequencing of Tessaracoccus sp.J1M15.</title>
        <authorList>
            <person name="Bae J.-W."/>
            <person name="Kim D.-y."/>
        </authorList>
    </citation>
    <scope>NUCLEOTIDE SEQUENCE [LARGE SCALE GENOMIC DNA]</scope>
    <source>
        <strain evidence="9 10">J1M15</strain>
    </source>
</reference>
<dbReference type="Pfam" id="PF09851">
    <property type="entry name" value="SHOCT"/>
    <property type="match status" value="1"/>
</dbReference>
<name>A0ABX8SJ42_9ACTN</name>
<evidence type="ECO:0000256" key="4">
    <source>
        <dbReference type="ARBA" id="ARBA00022989"/>
    </source>
</evidence>
<organism evidence="9 10">
    <name type="scientific">Tessaracoccus palaemonis</name>
    <dbReference type="NCBI Taxonomy" id="2829499"/>
    <lineage>
        <taxon>Bacteria</taxon>
        <taxon>Bacillati</taxon>
        <taxon>Actinomycetota</taxon>
        <taxon>Actinomycetes</taxon>
        <taxon>Propionibacteriales</taxon>
        <taxon>Propionibacteriaceae</taxon>
        <taxon>Tessaracoccus</taxon>
    </lineage>
</organism>
<evidence type="ECO:0000256" key="3">
    <source>
        <dbReference type="ARBA" id="ARBA00022692"/>
    </source>
</evidence>
<evidence type="ECO:0000313" key="10">
    <source>
        <dbReference type="Proteomes" id="UP000824504"/>
    </source>
</evidence>
<keyword evidence="10" id="KW-1185">Reference proteome</keyword>
<evidence type="ECO:0000259" key="8">
    <source>
        <dbReference type="Pfam" id="PF13396"/>
    </source>
</evidence>
<evidence type="ECO:0000256" key="2">
    <source>
        <dbReference type="ARBA" id="ARBA00022475"/>
    </source>
</evidence>
<dbReference type="Pfam" id="PF13396">
    <property type="entry name" value="PLDc_N"/>
    <property type="match status" value="1"/>
</dbReference>
<accession>A0ABX8SJ42</accession>
<comment type="subcellular location">
    <subcellularLocation>
        <location evidence="1">Cell membrane</location>
        <topology evidence="1">Multi-pass membrane protein</topology>
    </subcellularLocation>
</comment>
<keyword evidence="5 6" id="KW-0472">Membrane</keyword>
<feature type="domain" description="SHOCT" evidence="7">
    <location>
        <begin position="97"/>
        <end position="123"/>
    </location>
</feature>
<keyword evidence="2" id="KW-1003">Cell membrane</keyword>
<evidence type="ECO:0000313" key="9">
    <source>
        <dbReference type="EMBL" id="QXT62477.1"/>
    </source>
</evidence>
<feature type="transmembrane region" description="Helical" evidence="6">
    <location>
        <begin position="7"/>
        <end position="31"/>
    </location>
</feature>
<dbReference type="RefSeq" id="WP_219081378.1">
    <property type="nucleotide sequence ID" value="NZ_CP079216.1"/>
</dbReference>
<proteinExistence type="predicted"/>
<protein>
    <submittedName>
        <fullName evidence="9">SHOCT domain-containing protein</fullName>
    </submittedName>
</protein>
<dbReference type="Proteomes" id="UP000824504">
    <property type="component" value="Chromosome"/>
</dbReference>
<feature type="domain" description="Cardiolipin synthase N-terminal" evidence="8">
    <location>
        <begin position="27"/>
        <end position="63"/>
    </location>
</feature>
<evidence type="ECO:0000259" key="7">
    <source>
        <dbReference type="Pfam" id="PF09851"/>
    </source>
</evidence>
<dbReference type="InterPro" id="IPR027379">
    <property type="entry name" value="CLS_N"/>
</dbReference>
<gene>
    <name evidence="9" type="ORF">KDB89_12115</name>
</gene>
<evidence type="ECO:0000256" key="6">
    <source>
        <dbReference type="SAM" id="Phobius"/>
    </source>
</evidence>
<keyword evidence="4 6" id="KW-1133">Transmembrane helix</keyword>
<dbReference type="EMBL" id="CP079216">
    <property type="protein sequence ID" value="QXT62477.1"/>
    <property type="molecule type" value="Genomic_DNA"/>
</dbReference>
<dbReference type="InterPro" id="IPR018649">
    <property type="entry name" value="SHOCT"/>
</dbReference>